<dbReference type="PANTHER" id="PTHR46375:SF3">
    <property type="entry name" value="KELCH REPEAT AND BTB DOMAIN-CONTAINING PROTEIN 13"/>
    <property type="match status" value="1"/>
</dbReference>
<dbReference type="SMART" id="SM00612">
    <property type="entry name" value="Kelch"/>
    <property type="match status" value="2"/>
</dbReference>
<protein>
    <submittedName>
        <fullName evidence="3">Beta-scruin</fullName>
    </submittedName>
</protein>
<evidence type="ECO:0000256" key="2">
    <source>
        <dbReference type="SAM" id="Phobius"/>
    </source>
</evidence>
<dbReference type="AlphaFoldDB" id="A0A087TZB8"/>
<evidence type="ECO:0000313" key="4">
    <source>
        <dbReference type="Proteomes" id="UP000054359"/>
    </source>
</evidence>
<sequence>MEFQPSLPESRMAMGVASFGTMLWIAGGLISIGDDILLSNTVWCFDRKISKWTRLTDLPLAMAFPKLLVDRGKLICLGGAVRSSAPNNGTLESIQDMYRLEHGQWVRGNALPEKCHNLVATIVAHNIYVFGGFNTHTMSQIRHPFFYDAKEDKWNILQNLPEEASGFIVAATRDQH</sequence>
<keyword evidence="2" id="KW-0812">Transmembrane</keyword>
<dbReference type="OMA" id="ESKEPRW"/>
<keyword evidence="4" id="KW-1185">Reference proteome</keyword>
<name>A0A087TZB8_STEMI</name>
<proteinExistence type="predicted"/>
<dbReference type="Gene3D" id="2.120.10.80">
    <property type="entry name" value="Kelch-type beta propeller"/>
    <property type="match status" value="1"/>
</dbReference>
<keyword evidence="1" id="KW-0880">Kelch repeat</keyword>
<keyword evidence="2" id="KW-1133">Transmembrane helix</keyword>
<keyword evidence="2" id="KW-0472">Membrane</keyword>
<dbReference type="Proteomes" id="UP000054359">
    <property type="component" value="Unassembled WGS sequence"/>
</dbReference>
<dbReference type="InterPro" id="IPR015915">
    <property type="entry name" value="Kelch-typ_b-propeller"/>
</dbReference>
<organism evidence="3 4">
    <name type="scientific">Stegodyphus mimosarum</name>
    <name type="common">African social velvet spider</name>
    <dbReference type="NCBI Taxonomy" id="407821"/>
    <lineage>
        <taxon>Eukaryota</taxon>
        <taxon>Metazoa</taxon>
        <taxon>Ecdysozoa</taxon>
        <taxon>Arthropoda</taxon>
        <taxon>Chelicerata</taxon>
        <taxon>Arachnida</taxon>
        <taxon>Araneae</taxon>
        <taxon>Araneomorphae</taxon>
        <taxon>Entelegynae</taxon>
        <taxon>Eresoidea</taxon>
        <taxon>Eresidae</taxon>
        <taxon>Stegodyphus</taxon>
    </lineage>
</organism>
<dbReference type="InterPro" id="IPR052392">
    <property type="entry name" value="Kelch-BTB_domain-containing"/>
</dbReference>
<accession>A0A087TZB8</accession>
<feature type="transmembrane region" description="Helical" evidence="2">
    <location>
        <begin position="12"/>
        <end position="32"/>
    </location>
</feature>
<dbReference type="EMBL" id="KK117434">
    <property type="protein sequence ID" value="KFM70457.1"/>
    <property type="molecule type" value="Genomic_DNA"/>
</dbReference>
<dbReference type="OrthoDB" id="6425464at2759"/>
<evidence type="ECO:0000313" key="3">
    <source>
        <dbReference type="EMBL" id="KFM70457.1"/>
    </source>
</evidence>
<dbReference type="InterPro" id="IPR006652">
    <property type="entry name" value="Kelch_1"/>
</dbReference>
<dbReference type="PANTHER" id="PTHR46375">
    <property type="entry name" value="KELCH REPEAT AND BTB DOMAIN-CONTAINING PROTEIN 13-RELATED"/>
    <property type="match status" value="1"/>
</dbReference>
<gene>
    <name evidence="3" type="ORF">X975_06770</name>
</gene>
<dbReference type="SUPFAM" id="SSF117281">
    <property type="entry name" value="Kelch motif"/>
    <property type="match status" value="1"/>
</dbReference>
<feature type="non-terminal residue" evidence="3">
    <location>
        <position position="176"/>
    </location>
</feature>
<dbReference type="Pfam" id="PF01344">
    <property type="entry name" value="Kelch_1"/>
    <property type="match status" value="1"/>
</dbReference>
<dbReference type="STRING" id="407821.A0A087TZB8"/>
<evidence type="ECO:0000256" key="1">
    <source>
        <dbReference type="ARBA" id="ARBA00022441"/>
    </source>
</evidence>
<reference evidence="3 4" key="1">
    <citation type="submission" date="2013-11" db="EMBL/GenBank/DDBJ databases">
        <title>Genome sequencing of Stegodyphus mimosarum.</title>
        <authorList>
            <person name="Bechsgaard J."/>
        </authorList>
    </citation>
    <scope>NUCLEOTIDE SEQUENCE [LARGE SCALE GENOMIC DNA]</scope>
</reference>